<dbReference type="Proteomes" id="UP000663929">
    <property type="component" value="Chromosome"/>
</dbReference>
<evidence type="ECO:0000256" key="1">
    <source>
        <dbReference type="SAM" id="MobiDB-lite"/>
    </source>
</evidence>
<dbReference type="KEGG" id="scor:J3U87_18255"/>
<dbReference type="InterPro" id="IPR053227">
    <property type="entry name" value="TRPL-trafficking_regulator"/>
</dbReference>
<feature type="compositionally biased region" description="Polar residues" evidence="1">
    <location>
        <begin position="1"/>
        <end position="17"/>
    </location>
</feature>
<dbReference type="RefSeq" id="WP_237377210.1">
    <property type="nucleotide sequence ID" value="NZ_CP071793.1"/>
</dbReference>
<dbReference type="EMBL" id="CP071793">
    <property type="protein sequence ID" value="QTD47541.1"/>
    <property type="molecule type" value="Genomic_DNA"/>
</dbReference>
<dbReference type="Pfam" id="PF13521">
    <property type="entry name" value="AAA_28"/>
    <property type="match status" value="1"/>
</dbReference>
<dbReference type="GO" id="GO:0005525">
    <property type="term" value="F:GTP binding"/>
    <property type="evidence" value="ECO:0007669"/>
    <property type="project" value="TreeGrafter"/>
</dbReference>
<name>A0A8A4TFL4_SULCO</name>
<evidence type="ECO:0000313" key="3">
    <source>
        <dbReference type="EMBL" id="QTD47541.1"/>
    </source>
</evidence>
<evidence type="ECO:0000259" key="2">
    <source>
        <dbReference type="Pfam" id="PF13521"/>
    </source>
</evidence>
<dbReference type="SUPFAM" id="SSF52540">
    <property type="entry name" value="P-loop containing nucleoside triphosphate hydrolases"/>
    <property type="match status" value="1"/>
</dbReference>
<keyword evidence="4" id="KW-1185">Reference proteome</keyword>
<feature type="domain" description="NadR/Ttd14 AAA" evidence="2">
    <location>
        <begin position="19"/>
        <end position="177"/>
    </location>
</feature>
<sequence>MTSASNPVSPASRNSQPYRIVLTGGPGGGKTTAADLFRREIGDSVVVVPEAATMLFSGGFPRAESEDGLAAVQHAIYHVQRNLEDVQAARYPDRILLCDRGTVDGAAYWPGGGEAFFESLGTSLEEELERYDAVLFFETAAAGQISIEGGNPIRTESLSEALSLDQHLRRLWSQHPHFHLVRHANSFFKKITFGLAHLESLVGQFQDGNGTDVQS</sequence>
<dbReference type="AlphaFoldDB" id="A0A8A4TFL4"/>
<dbReference type="GO" id="GO:0035091">
    <property type="term" value="F:phosphatidylinositol binding"/>
    <property type="evidence" value="ECO:0007669"/>
    <property type="project" value="TreeGrafter"/>
</dbReference>
<dbReference type="Gene3D" id="3.40.50.300">
    <property type="entry name" value="P-loop containing nucleotide triphosphate hydrolases"/>
    <property type="match status" value="1"/>
</dbReference>
<evidence type="ECO:0000313" key="4">
    <source>
        <dbReference type="Proteomes" id="UP000663929"/>
    </source>
</evidence>
<organism evidence="3 4">
    <name type="scientific">Sulfidibacter corallicola</name>
    <dbReference type="NCBI Taxonomy" id="2818388"/>
    <lineage>
        <taxon>Bacteria</taxon>
        <taxon>Pseudomonadati</taxon>
        <taxon>Acidobacteriota</taxon>
        <taxon>Holophagae</taxon>
        <taxon>Acanthopleuribacterales</taxon>
        <taxon>Acanthopleuribacteraceae</taxon>
        <taxon>Sulfidibacter</taxon>
    </lineage>
</organism>
<dbReference type="PANTHER" id="PTHR34932">
    <property type="entry name" value="TRPL TRANSLOCATION DEFECT PROTEIN 14"/>
    <property type="match status" value="1"/>
</dbReference>
<feature type="region of interest" description="Disordered" evidence="1">
    <location>
        <begin position="1"/>
        <end position="25"/>
    </location>
</feature>
<dbReference type="PANTHER" id="PTHR34932:SF1">
    <property type="entry name" value="TRPL TRANSLOCATION DEFECT PROTEIN 14"/>
    <property type="match status" value="1"/>
</dbReference>
<dbReference type="GO" id="GO:0070300">
    <property type="term" value="F:phosphatidic acid binding"/>
    <property type="evidence" value="ECO:0007669"/>
    <property type="project" value="TreeGrafter"/>
</dbReference>
<protein>
    <submittedName>
        <fullName evidence="3">AAA family ATPase</fullName>
    </submittedName>
</protein>
<gene>
    <name evidence="3" type="ORF">J3U87_18255</name>
</gene>
<reference evidence="3" key="1">
    <citation type="submission" date="2021-03" db="EMBL/GenBank/DDBJ databases">
        <title>Acanthopleuribacteraceae sp. M133.</title>
        <authorList>
            <person name="Wang G."/>
        </authorList>
    </citation>
    <scope>NUCLEOTIDE SEQUENCE</scope>
    <source>
        <strain evidence="3">M133</strain>
    </source>
</reference>
<dbReference type="InterPro" id="IPR038727">
    <property type="entry name" value="NadR/Ttd14_AAA_dom"/>
</dbReference>
<dbReference type="InterPro" id="IPR027417">
    <property type="entry name" value="P-loop_NTPase"/>
</dbReference>
<accession>A0A8A4TFL4</accession>
<proteinExistence type="predicted"/>